<dbReference type="SUPFAM" id="SSF48150">
    <property type="entry name" value="DNA-glycosylase"/>
    <property type="match status" value="1"/>
</dbReference>
<dbReference type="AlphaFoldDB" id="A0A2A2G935"/>
<dbReference type="InterPro" id="IPR037046">
    <property type="entry name" value="AlkA_N_sf"/>
</dbReference>
<dbReference type="EMBL" id="NSKE01000008">
    <property type="protein sequence ID" value="PAU93353.1"/>
    <property type="molecule type" value="Genomic_DNA"/>
</dbReference>
<dbReference type="Proteomes" id="UP000218831">
    <property type="component" value="Unassembled WGS sequence"/>
</dbReference>
<dbReference type="GO" id="GO:0006281">
    <property type="term" value="P:DNA repair"/>
    <property type="evidence" value="ECO:0007669"/>
    <property type="project" value="InterPro"/>
</dbReference>
<comment type="caution">
    <text evidence="1">The sequence shown here is derived from an EMBL/GenBank/DDBJ whole genome shotgun (WGS) entry which is preliminary data.</text>
</comment>
<sequence>MSIWTLKSTPPHDWFLCLDIDQYFDHEHDPEKVFEEGFTRPIPLDDRDVLITTFFNGDPENPEFHFESPESLSKDEIKEANKSLSRILGTNIDLRPFYEQASDDPVLGPLLKEYYGFKRMARANLFEDTVNRIVQMRLSHKPTAKKMVFNVRKNYGSLINTGSENIPAWPRPHQLIKATPMSIRQLDPGPTKRKGEFIIGFAEDLLSGEQDLHHLETCPPNEFYDTISNVRGVGPTSAQQLMLFRERPDAVFPSNKKKGKEKGHRRWIILNYDGDPDNTSEEEFQQMIKNWESYEAAGLEFLFIDWVMSEKEKQQNK</sequence>
<evidence type="ECO:0000313" key="1">
    <source>
        <dbReference type="EMBL" id="PAU93353.1"/>
    </source>
</evidence>
<evidence type="ECO:0008006" key="3">
    <source>
        <dbReference type="Google" id="ProtNLM"/>
    </source>
</evidence>
<name>A0A2A2G935_9BACT</name>
<gene>
    <name evidence="1" type="ORF">CK503_11475</name>
</gene>
<protein>
    <recommendedName>
        <fullName evidence="3">HhH-GPD domain-containing protein</fullName>
    </recommendedName>
</protein>
<keyword evidence="2" id="KW-1185">Reference proteome</keyword>
<proteinExistence type="predicted"/>
<accession>A0A2A2G935</accession>
<dbReference type="Gene3D" id="1.10.340.30">
    <property type="entry name" value="Hypothetical protein, domain 2"/>
    <property type="match status" value="1"/>
</dbReference>
<dbReference type="OrthoDB" id="9811249at2"/>
<organism evidence="1 2">
    <name type="scientific">Fodinibius salipaludis</name>
    <dbReference type="NCBI Taxonomy" id="2032627"/>
    <lineage>
        <taxon>Bacteria</taxon>
        <taxon>Pseudomonadati</taxon>
        <taxon>Balneolota</taxon>
        <taxon>Balneolia</taxon>
        <taxon>Balneolales</taxon>
        <taxon>Balneolaceae</taxon>
        <taxon>Fodinibius</taxon>
    </lineage>
</organism>
<reference evidence="1 2" key="1">
    <citation type="submission" date="2017-08" db="EMBL/GenBank/DDBJ databases">
        <title>Aliifodinibius alkalisoli sp. nov., isolated from saline alkaline soil.</title>
        <authorList>
            <person name="Liu D."/>
            <person name="Zhang G."/>
        </authorList>
    </citation>
    <scope>NUCLEOTIDE SEQUENCE [LARGE SCALE GENOMIC DNA]</scope>
    <source>
        <strain evidence="1 2">WN023</strain>
    </source>
</reference>
<dbReference type="RefSeq" id="WP_095606964.1">
    <property type="nucleotide sequence ID" value="NZ_NSKE01000008.1"/>
</dbReference>
<dbReference type="InterPro" id="IPR011257">
    <property type="entry name" value="DNA_glycosylase"/>
</dbReference>
<dbReference type="Gene3D" id="3.30.310.20">
    <property type="entry name" value="DNA-3-methyladenine glycosylase AlkA, N-terminal domain"/>
    <property type="match status" value="1"/>
</dbReference>
<evidence type="ECO:0000313" key="2">
    <source>
        <dbReference type="Proteomes" id="UP000218831"/>
    </source>
</evidence>
<dbReference type="GO" id="GO:0003824">
    <property type="term" value="F:catalytic activity"/>
    <property type="evidence" value="ECO:0007669"/>
    <property type="project" value="InterPro"/>
</dbReference>